<feature type="transmembrane region" description="Helical" evidence="1">
    <location>
        <begin position="86"/>
        <end position="104"/>
    </location>
</feature>
<dbReference type="EMBL" id="JBHSWB010000001">
    <property type="protein sequence ID" value="MFC6660339.1"/>
    <property type="molecule type" value="Genomic_DNA"/>
</dbReference>
<sequence>MLVIVTAYAGASAMGLLVLPDHRALRVVLALVPFAFIIWAGAELWRTRGRTALQGPPWPLMAALAWPALARPILKLARQETLTGLDIGFALLVGVGLIWVIVASRRAGR</sequence>
<gene>
    <name evidence="2" type="ORF">ACFP90_08185</name>
</gene>
<name>A0ABW1ZHH2_9DEIO</name>
<proteinExistence type="predicted"/>
<keyword evidence="1" id="KW-1133">Transmembrane helix</keyword>
<accession>A0ABW1ZHH2</accession>
<dbReference type="Proteomes" id="UP001596317">
    <property type="component" value="Unassembled WGS sequence"/>
</dbReference>
<keyword evidence="1" id="KW-0472">Membrane</keyword>
<reference evidence="3" key="1">
    <citation type="journal article" date="2019" name="Int. J. Syst. Evol. Microbiol.">
        <title>The Global Catalogue of Microorganisms (GCM) 10K type strain sequencing project: providing services to taxonomists for standard genome sequencing and annotation.</title>
        <authorList>
            <consortium name="The Broad Institute Genomics Platform"/>
            <consortium name="The Broad Institute Genome Sequencing Center for Infectious Disease"/>
            <person name="Wu L."/>
            <person name="Ma J."/>
        </authorList>
    </citation>
    <scope>NUCLEOTIDE SEQUENCE [LARGE SCALE GENOMIC DNA]</scope>
    <source>
        <strain evidence="3">CCUG 63830</strain>
    </source>
</reference>
<keyword evidence="3" id="KW-1185">Reference proteome</keyword>
<evidence type="ECO:0000256" key="1">
    <source>
        <dbReference type="SAM" id="Phobius"/>
    </source>
</evidence>
<evidence type="ECO:0000313" key="2">
    <source>
        <dbReference type="EMBL" id="MFC6660339.1"/>
    </source>
</evidence>
<keyword evidence="1" id="KW-0812">Transmembrane</keyword>
<feature type="transmembrane region" description="Helical" evidence="1">
    <location>
        <begin position="25"/>
        <end position="45"/>
    </location>
</feature>
<comment type="caution">
    <text evidence="2">The sequence shown here is derived from an EMBL/GenBank/DDBJ whole genome shotgun (WGS) entry which is preliminary data.</text>
</comment>
<protein>
    <submittedName>
        <fullName evidence="2">Uncharacterized protein</fullName>
    </submittedName>
</protein>
<dbReference type="RefSeq" id="WP_224609602.1">
    <property type="nucleotide sequence ID" value="NZ_JAIQXV010000011.1"/>
</dbReference>
<organism evidence="2 3">
    <name type="scientific">Deinococcus multiflagellatus</name>
    <dbReference type="NCBI Taxonomy" id="1656887"/>
    <lineage>
        <taxon>Bacteria</taxon>
        <taxon>Thermotogati</taxon>
        <taxon>Deinococcota</taxon>
        <taxon>Deinococci</taxon>
        <taxon>Deinococcales</taxon>
        <taxon>Deinococcaceae</taxon>
        <taxon>Deinococcus</taxon>
    </lineage>
</organism>
<evidence type="ECO:0000313" key="3">
    <source>
        <dbReference type="Proteomes" id="UP001596317"/>
    </source>
</evidence>